<dbReference type="InterPro" id="IPR041667">
    <property type="entry name" value="Cupin_8"/>
</dbReference>
<name>A0AAU7CKC3_9BACT</name>
<gene>
    <name evidence="2" type="ORF">V5E97_07995</name>
</gene>
<dbReference type="PANTHER" id="PTHR12461">
    <property type="entry name" value="HYPOXIA-INDUCIBLE FACTOR 1 ALPHA INHIBITOR-RELATED"/>
    <property type="match status" value="1"/>
</dbReference>
<sequence length="628" mass="70626">MDQHRERTWTEGRTARGGPLVIVFGQSQTPGEPLDHANLFERIAQNRGRPFGHILLQDRGRAGFYRGATGLGDSIETTSSALQSMIVEFAPSEVITFGEGVGGHAALVFGVLLGASRIVALEPPAHLIADELQRYHDRRWQHELNELPDLITARKYDVPRLIEDRGFNGRAYILFGTQPGNDHYDAVHLNTIHAHRLALADQVTLCPFPDIQQGVLKGLVAHGDVTNVLSHYLFEDVEPLPHTRQSTRPDAEKLNKITTKLYRPFELHTINTLNPENHETQVISYTVVGPNHVKPVHRVDDEWRCWIAENLILGASAVELEDVLIARGISENEASLEISRAIQSPYFWGTQRLRNRLKKRDWLLASYRKLQRLRPESGTIERQHQLTRGDWLERYFSTNRPVIITGMMEDWPALRSWSLDSFSERFGDRHIEVELGRDLGDDRELARPAKRQHMPMVDYLAMLRQGDRADGSVLSADVGSSNMTALAELRNDIGAIPEYLDPCESNSVSFRLGGVGAIIPPQRNPVNRFLAQVLGQTQITFAHSWDLPLIQDHKGRFVQPDGTSRPPASSLSSDEPQIHDVLLVPGEILFLPVGAWFQCEGLGISATVMFDHLPFHNAFDAAPEDLER</sequence>
<dbReference type="Gene3D" id="2.60.120.650">
    <property type="entry name" value="Cupin"/>
    <property type="match status" value="1"/>
</dbReference>
<accession>A0AAU7CKC3</accession>
<reference evidence="2" key="1">
    <citation type="submission" date="2024-05" db="EMBL/GenBank/DDBJ databases">
        <title>Planctomycetes of the genus Singulisphaera possess chitinolytic capabilities.</title>
        <authorList>
            <person name="Ivanova A."/>
        </authorList>
    </citation>
    <scope>NUCLEOTIDE SEQUENCE</scope>
    <source>
        <strain evidence="2">Ch08T</strain>
    </source>
</reference>
<evidence type="ECO:0000313" key="2">
    <source>
        <dbReference type="EMBL" id="XBH05962.1"/>
    </source>
</evidence>
<proteinExistence type="predicted"/>
<dbReference type="Pfam" id="PF13621">
    <property type="entry name" value="Cupin_8"/>
    <property type="match status" value="1"/>
</dbReference>
<dbReference type="EMBL" id="CP155447">
    <property type="protein sequence ID" value="XBH05962.1"/>
    <property type="molecule type" value="Genomic_DNA"/>
</dbReference>
<feature type="domain" description="Cupin-like" evidence="1">
    <location>
        <begin position="393"/>
        <end position="609"/>
    </location>
</feature>
<dbReference type="RefSeq" id="WP_406698814.1">
    <property type="nucleotide sequence ID" value="NZ_CP155447.1"/>
</dbReference>
<protein>
    <submittedName>
        <fullName evidence="2">Cupin-like domain-containing protein</fullName>
    </submittedName>
</protein>
<dbReference type="PANTHER" id="PTHR12461:SF105">
    <property type="entry name" value="HYPOXIA-INDUCIBLE FACTOR 1-ALPHA INHIBITOR"/>
    <property type="match status" value="1"/>
</dbReference>
<dbReference type="SUPFAM" id="SSF51197">
    <property type="entry name" value="Clavaminate synthase-like"/>
    <property type="match status" value="1"/>
</dbReference>
<dbReference type="AlphaFoldDB" id="A0AAU7CKC3"/>
<evidence type="ECO:0000259" key="1">
    <source>
        <dbReference type="Pfam" id="PF13621"/>
    </source>
</evidence>
<organism evidence="2">
    <name type="scientific">Singulisphaera sp. Ch08</name>
    <dbReference type="NCBI Taxonomy" id="3120278"/>
    <lineage>
        <taxon>Bacteria</taxon>
        <taxon>Pseudomonadati</taxon>
        <taxon>Planctomycetota</taxon>
        <taxon>Planctomycetia</taxon>
        <taxon>Isosphaerales</taxon>
        <taxon>Isosphaeraceae</taxon>
        <taxon>Singulisphaera</taxon>
    </lineage>
</organism>